<evidence type="ECO:0000256" key="2">
    <source>
        <dbReference type="ARBA" id="ARBA00023242"/>
    </source>
</evidence>
<dbReference type="GO" id="GO:0000398">
    <property type="term" value="P:mRNA splicing, via spliceosome"/>
    <property type="evidence" value="ECO:0007669"/>
    <property type="project" value="InterPro"/>
</dbReference>
<feature type="compositionally biased region" description="Low complexity" evidence="3">
    <location>
        <begin position="129"/>
        <end position="139"/>
    </location>
</feature>
<evidence type="ECO:0000313" key="5">
    <source>
        <dbReference type="Proteomes" id="UP001255856"/>
    </source>
</evidence>
<dbReference type="GO" id="GO:0003677">
    <property type="term" value="F:DNA binding"/>
    <property type="evidence" value="ECO:0007669"/>
    <property type="project" value="InterPro"/>
</dbReference>
<gene>
    <name evidence="4" type="ORF">QBZ16_003465</name>
</gene>
<dbReference type="AlphaFoldDB" id="A0AAD9IK01"/>
<dbReference type="InterPro" id="IPR012890">
    <property type="entry name" value="GCFC2-like"/>
</dbReference>
<reference evidence="4" key="1">
    <citation type="submission" date="2021-01" db="EMBL/GenBank/DDBJ databases">
        <authorList>
            <person name="Eckstrom K.M.E."/>
        </authorList>
    </citation>
    <scope>NUCLEOTIDE SEQUENCE</scope>
    <source>
        <strain evidence="4">UVCC 0001</strain>
    </source>
</reference>
<evidence type="ECO:0000256" key="1">
    <source>
        <dbReference type="ARBA" id="ARBA00004123"/>
    </source>
</evidence>
<dbReference type="Proteomes" id="UP001255856">
    <property type="component" value="Unassembled WGS sequence"/>
</dbReference>
<accession>A0AAD9IK01</accession>
<comment type="caution">
    <text evidence="4">The sequence shown here is derived from an EMBL/GenBank/DDBJ whole genome shotgun (WGS) entry which is preliminary data.</text>
</comment>
<feature type="compositionally biased region" description="Acidic residues" evidence="3">
    <location>
        <begin position="13"/>
        <end position="22"/>
    </location>
</feature>
<protein>
    <recommendedName>
        <fullName evidence="6">GCF C-terminal domain-containing protein</fullName>
    </recommendedName>
</protein>
<proteinExistence type="predicted"/>
<feature type="compositionally biased region" description="Basic and acidic residues" evidence="3">
    <location>
        <begin position="28"/>
        <end position="38"/>
    </location>
</feature>
<evidence type="ECO:0008006" key="6">
    <source>
        <dbReference type="Google" id="ProtNLM"/>
    </source>
</evidence>
<name>A0AAD9IK01_PROWI</name>
<sequence length="730" mass="76934">MKKSLRKPSTLSFDEEAEEDEGIGGREYSSERLQELKKRSFRPGGGKPAFVVAGDFKAGEDDGIPGEEAIRRAREQRERLRSGGRAADFIGLAGEGPSLEDRKVLQRQAATEDADVEEERRIAFGLGVPRPAAREAAPASEDEEEEARWAEEQIAKGMGTGGARQSAPRPSAPAVVRAEADTTELDARAASAWAALRAAATVAQARVTELETSEARARRGLALSEASLATLAADEAGAAAKFEAAQHMQGFLTDLCGLLRDTAPALDDLEGAVAEAEARRAAARAERRARAHALLRLGAEAEAAAAERALEAGADLTAAVAGAARGVGVIAIPPQLDEFGRDVGARRRRLAEQRLEEQLRDGAPGLDASAQTSESESELESYRAARAAAQRAAQDLFADAADEYATLPAVRARLDALRAEQPDAYRDVYLGASAPTLFAPWVRREVALWRPLEADRADENAEASGPAGTDGALLDRNGIGTEAPVSRPPAASPLPFSGLAWYLELFTFGVGGDDADDDEVVPRLVAGIVAPRAEAAVEAWSPLDPAAAAPLQRLLAEMEDHLGPEHEATKRLRDLTLERLSATVLEEAPTSALPPARILAVAPRARLLVARRFGRQLRLLEAVVALEPALGAGALRPLAMGQLLAGGLIPAVRLAAQAGDWATAADRAARVGARVPLDWFRLAPPHSVLDELVSLSRQSLEGVGTGALSGKAASLPALLAQIDAVRQSAA</sequence>
<keyword evidence="2" id="KW-0539">Nucleus</keyword>
<feature type="region of interest" description="Disordered" evidence="3">
    <location>
        <begin position="1"/>
        <end position="49"/>
    </location>
</feature>
<feature type="region of interest" description="Disordered" evidence="3">
    <location>
        <begin position="356"/>
        <end position="382"/>
    </location>
</feature>
<keyword evidence="5" id="KW-1185">Reference proteome</keyword>
<evidence type="ECO:0000313" key="4">
    <source>
        <dbReference type="EMBL" id="KAK2078625.1"/>
    </source>
</evidence>
<comment type="subcellular location">
    <subcellularLocation>
        <location evidence="1">Nucleus</location>
    </subcellularLocation>
</comment>
<feature type="compositionally biased region" description="Low complexity" evidence="3">
    <location>
        <begin position="163"/>
        <end position="177"/>
    </location>
</feature>
<feature type="region of interest" description="Disordered" evidence="3">
    <location>
        <begin position="456"/>
        <end position="489"/>
    </location>
</feature>
<evidence type="ECO:0000256" key="3">
    <source>
        <dbReference type="SAM" id="MobiDB-lite"/>
    </source>
</evidence>
<dbReference type="EMBL" id="JASFZW010000004">
    <property type="protein sequence ID" value="KAK2078625.1"/>
    <property type="molecule type" value="Genomic_DNA"/>
</dbReference>
<dbReference type="PANTHER" id="PTHR12214:SF0">
    <property type="entry name" value="LD29489P"/>
    <property type="match status" value="1"/>
</dbReference>
<dbReference type="GO" id="GO:0005634">
    <property type="term" value="C:nucleus"/>
    <property type="evidence" value="ECO:0007669"/>
    <property type="project" value="UniProtKB-SubCell"/>
</dbReference>
<organism evidence="4 5">
    <name type="scientific">Prototheca wickerhamii</name>
    <dbReference type="NCBI Taxonomy" id="3111"/>
    <lineage>
        <taxon>Eukaryota</taxon>
        <taxon>Viridiplantae</taxon>
        <taxon>Chlorophyta</taxon>
        <taxon>core chlorophytes</taxon>
        <taxon>Trebouxiophyceae</taxon>
        <taxon>Chlorellales</taxon>
        <taxon>Chlorellaceae</taxon>
        <taxon>Prototheca</taxon>
    </lineage>
</organism>
<dbReference type="PANTHER" id="PTHR12214">
    <property type="entry name" value="GC-RICH SEQUENCE DNA-BINDING FACTOR"/>
    <property type="match status" value="1"/>
</dbReference>
<feature type="region of interest" description="Disordered" evidence="3">
    <location>
        <begin position="74"/>
        <end position="178"/>
    </location>
</feature>